<name>A0ABZ2K791_9BACT</name>
<keyword evidence="5" id="KW-0560">Oxidoreductase</keyword>
<evidence type="ECO:0000256" key="4">
    <source>
        <dbReference type="ARBA" id="ARBA00022857"/>
    </source>
</evidence>
<evidence type="ECO:0000256" key="2">
    <source>
        <dbReference type="ARBA" id="ARBA00022630"/>
    </source>
</evidence>
<keyword evidence="3" id="KW-0274">FAD</keyword>
<sequence>MERVAVVGAGMSGLVTAKELLDEGAEVVVFEEEPKVGGTFTTGLGYERMHLTVSNYFMAFSSLPPPENQGRYFWSRAEYIEYLERFTAKFEINKHVRTNTKVTGIYRNPDGTFRVASMGPYGPTEENFTAVAICRGAFRRVAPRMIPLEGNYTGQVVHTADWTGPEQFRGKRVVCVGMGETSADITKWISDVAQECWLSMRSYPLLIERYPYGGADTNDAYSTRVLHWGDHLRTVTTLKEKLQAYLPEMPARNRLVYEWLSKSKGGRFLQKNDVFIDNVLSGAIKPTFGGIEKCEGKRIYFKDGQSTEADIVMLCTGYEEGSIPSGWIEGLEIPDVRNLYKHMFHPDTGRRLAFIGWARPVQGGVPAAAEMQARLFARACSGKWDLPEKSELLEKIGADVARENALTNGIPYMRTLVRYTDYLDDVANIVGCNPKLEDFLDDPELLYRLACGSNIAPCYRLVGPHADPEGARKVIMRLPVAMEKSVAHRDLFDHLVPHNLQGRVPASKLDQIASVLKSHFTRAWEGKPTTYVQATPPTFS</sequence>
<dbReference type="PANTHER" id="PTHR23023">
    <property type="entry name" value="DIMETHYLANILINE MONOOXYGENASE"/>
    <property type="match status" value="1"/>
</dbReference>
<evidence type="ECO:0000256" key="1">
    <source>
        <dbReference type="ARBA" id="ARBA00009183"/>
    </source>
</evidence>
<proteinExistence type="inferred from homology"/>
<dbReference type="PIRSF" id="PIRSF000332">
    <property type="entry name" value="FMO"/>
    <property type="match status" value="1"/>
</dbReference>
<keyword evidence="4" id="KW-0521">NADP</keyword>
<dbReference type="InterPro" id="IPR036188">
    <property type="entry name" value="FAD/NAD-bd_sf"/>
</dbReference>
<dbReference type="Proteomes" id="UP001379533">
    <property type="component" value="Chromosome"/>
</dbReference>
<dbReference type="SUPFAM" id="SSF51905">
    <property type="entry name" value="FAD/NAD(P)-binding domain"/>
    <property type="match status" value="2"/>
</dbReference>
<dbReference type="EMBL" id="CP089982">
    <property type="protein sequence ID" value="WXA92226.1"/>
    <property type="molecule type" value="Genomic_DNA"/>
</dbReference>
<evidence type="ECO:0000256" key="5">
    <source>
        <dbReference type="ARBA" id="ARBA00023002"/>
    </source>
</evidence>
<evidence type="ECO:0000256" key="3">
    <source>
        <dbReference type="ARBA" id="ARBA00022827"/>
    </source>
</evidence>
<evidence type="ECO:0000313" key="7">
    <source>
        <dbReference type="Proteomes" id="UP001379533"/>
    </source>
</evidence>
<dbReference type="PRINTS" id="PR00370">
    <property type="entry name" value="FMOXYGENASE"/>
</dbReference>
<gene>
    <name evidence="6" type="ORF">LZC95_37945</name>
</gene>
<reference evidence="6 7" key="1">
    <citation type="submission" date="2021-12" db="EMBL/GenBank/DDBJ databases">
        <title>Discovery of the Pendulisporaceae a myxobacterial family with distinct sporulation behavior and unique specialized metabolism.</title>
        <authorList>
            <person name="Garcia R."/>
            <person name="Popoff A."/>
            <person name="Bader C.D."/>
            <person name="Loehr J."/>
            <person name="Walesch S."/>
            <person name="Walt C."/>
            <person name="Boldt J."/>
            <person name="Bunk B."/>
            <person name="Haeckl F.J.F.P.J."/>
            <person name="Gunesch A.P."/>
            <person name="Birkelbach J."/>
            <person name="Nuebel U."/>
            <person name="Pietschmann T."/>
            <person name="Bach T."/>
            <person name="Mueller R."/>
        </authorList>
    </citation>
    <scope>NUCLEOTIDE SEQUENCE [LARGE SCALE GENOMIC DNA]</scope>
    <source>
        <strain evidence="6 7">MSr12523</strain>
    </source>
</reference>
<dbReference type="InterPro" id="IPR000960">
    <property type="entry name" value="Flavin_mOase"/>
</dbReference>
<comment type="similarity">
    <text evidence="1">Belongs to the FMO family.</text>
</comment>
<evidence type="ECO:0000313" key="6">
    <source>
        <dbReference type="EMBL" id="WXA92226.1"/>
    </source>
</evidence>
<dbReference type="Pfam" id="PF00743">
    <property type="entry name" value="FMO-like"/>
    <property type="match status" value="1"/>
</dbReference>
<dbReference type="InterPro" id="IPR020946">
    <property type="entry name" value="Flavin_mOase-like"/>
</dbReference>
<dbReference type="InterPro" id="IPR050346">
    <property type="entry name" value="FMO-like"/>
</dbReference>
<protein>
    <submittedName>
        <fullName evidence="6">NAD(P)-binding domain-containing protein</fullName>
    </submittedName>
</protein>
<keyword evidence="2" id="KW-0285">Flavoprotein</keyword>
<keyword evidence="7" id="KW-1185">Reference proteome</keyword>
<organism evidence="6 7">
    <name type="scientific">Pendulispora brunnea</name>
    <dbReference type="NCBI Taxonomy" id="2905690"/>
    <lineage>
        <taxon>Bacteria</taxon>
        <taxon>Pseudomonadati</taxon>
        <taxon>Myxococcota</taxon>
        <taxon>Myxococcia</taxon>
        <taxon>Myxococcales</taxon>
        <taxon>Sorangiineae</taxon>
        <taxon>Pendulisporaceae</taxon>
        <taxon>Pendulispora</taxon>
    </lineage>
</organism>
<dbReference type="RefSeq" id="WP_394842843.1">
    <property type="nucleotide sequence ID" value="NZ_CP089982.1"/>
</dbReference>
<dbReference type="Gene3D" id="3.50.50.60">
    <property type="entry name" value="FAD/NAD(P)-binding domain"/>
    <property type="match status" value="1"/>
</dbReference>
<accession>A0ABZ2K791</accession>